<dbReference type="EMBL" id="ML122251">
    <property type="protein sequence ID" value="RPD66217.1"/>
    <property type="molecule type" value="Genomic_DNA"/>
</dbReference>
<dbReference type="OrthoDB" id="8922241at2759"/>
<dbReference type="AlphaFoldDB" id="A0A5C2SSV8"/>
<protein>
    <submittedName>
        <fullName evidence="1">Uncharacterized protein</fullName>
    </submittedName>
</protein>
<dbReference type="STRING" id="1328759.A0A5C2SSV8"/>
<dbReference type="Proteomes" id="UP000313359">
    <property type="component" value="Unassembled WGS sequence"/>
</dbReference>
<accession>A0A5C2SSV8</accession>
<keyword evidence="2" id="KW-1185">Reference proteome</keyword>
<name>A0A5C2SSV8_9APHY</name>
<evidence type="ECO:0000313" key="1">
    <source>
        <dbReference type="EMBL" id="RPD66217.1"/>
    </source>
</evidence>
<dbReference type="Gene3D" id="3.30.160.60">
    <property type="entry name" value="Classic Zinc Finger"/>
    <property type="match status" value="1"/>
</dbReference>
<sequence>MTPLDLALLGLNANDAQAAVPSPHPDLVDMFNNALRVDLSSSCENKLHMGHTSRPLLASDALWHAQSDVDIDLVDNFLATLTFSPDPDMLGLPQRHTPREVCAASTILSLLVSDSDAFQAFPTDAETMLYAPRLPTSCLPYPLQGSDRALDIQPTLQHGGGQAAGLCIAPALLHTPSTESTIAEAYPAPVIPAPSQGMARRSSRKGRASGVGLPEVSYCRTHPTTPYASLSRFPSVAPADASPSSTLIPTPQPAPPNHVPEVIICPRRNVAASSELASPPTDPWKCPHCPYVQVSHRKADLDRHIETHTSPREAKKALWVCCGAPLWDVLAGKYSGRFPDKAIWDAIGEEPFYFQGFPMVGGCKKAFSREDALRRHLHRRRELCCLGDAKGDWQPGNRCTQD</sequence>
<proteinExistence type="predicted"/>
<gene>
    <name evidence="1" type="ORF">L227DRAFT_136680</name>
</gene>
<reference evidence="1" key="1">
    <citation type="journal article" date="2018" name="Genome Biol. Evol.">
        <title>Genomics and development of Lentinus tigrinus, a white-rot wood-decaying mushroom with dimorphic fruiting bodies.</title>
        <authorList>
            <person name="Wu B."/>
            <person name="Xu Z."/>
            <person name="Knudson A."/>
            <person name="Carlson A."/>
            <person name="Chen N."/>
            <person name="Kovaka S."/>
            <person name="LaButti K."/>
            <person name="Lipzen A."/>
            <person name="Pennachio C."/>
            <person name="Riley R."/>
            <person name="Schakwitz W."/>
            <person name="Umezawa K."/>
            <person name="Ohm R.A."/>
            <person name="Grigoriev I.V."/>
            <person name="Nagy L.G."/>
            <person name="Gibbons J."/>
            <person name="Hibbett D."/>
        </authorList>
    </citation>
    <scope>NUCLEOTIDE SEQUENCE [LARGE SCALE GENOMIC DNA]</scope>
    <source>
        <strain evidence="1">ALCF2SS1-6</strain>
    </source>
</reference>
<evidence type="ECO:0000313" key="2">
    <source>
        <dbReference type="Proteomes" id="UP000313359"/>
    </source>
</evidence>
<organism evidence="1 2">
    <name type="scientific">Lentinus tigrinus ALCF2SS1-6</name>
    <dbReference type="NCBI Taxonomy" id="1328759"/>
    <lineage>
        <taxon>Eukaryota</taxon>
        <taxon>Fungi</taxon>
        <taxon>Dikarya</taxon>
        <taxon>Basidiomycota</taxon>
        <taxon>Agaricomycotina</taxon>
        <taxon>Agaricomycetes</taxon>
        <taxon>Polyporales</taxon>
        <taxon>Polyporaceae</taxon>
        <taxon>Lentinus</taxon>
    </lineage>
</organism>